<evidence type="ECO:0000313" key="1">
    <source>
        <dbReference type="EMBL" id="MDO7929270.1"/>
    </source>
</evidence>
<dbReference type="RefSeq" id="WP_304575650.1">
    <property type="nucleotide sequence ID" value="NZ_JAUQOO010000018.1"/>
</dbReference>
<dbReference type="Proteomes" id="UP001223016">
    <property type="component" value="Unassembled WGS sequence"/>
</dbReference>
<dbReference type="EMBL" id="JAUQOO010000018">
    <property type="protein sequence ID" value="MDO7929270.1"/>
    <property type="molecule type" value="Genomic_DNA"/>
</dbReference>
<keyword evidence="2" id="KW-1185">Reference proteome</keyword>
<sequence>MGAAERIEIVGAKWGSNPKAPVEAPDSLSSTNIVKILLAVGEGEFDGTPTARDIYQGR</sequence>
<proteinExistence type="predicted"/>
<gene>
    <name evidence="1" type="ORF">Q6A51_21025</name>
</gene>
<evidence type="ECO:0000313" key="2">
    <source>
        <dbReference type="Proteomes" id="UP001223016"/>
    </source>
</evidence>
<reference evidence="1 2" key="1">
    <citation type="submission" date="2023-07" db="EMBL/GenBank/DDBJ databases">
        <title>Identification of four novel Pseudomonas species associated with bacterial leaf spot of cucurbits.</title>
        <authorList>
            <person name="Fullem K.R."/>
        </authorList>
    </citation>
    <scope>NUCLEOTIDE SEQUENCE [LARGE SCALE GENOMIC DNA]</scope>
    <source>
        <strain evidence="1 2">KFB 138</strain>
    </source>
</reference>
<protein>
    <submittedName>
        <fullName evidence="1">Uncharacterized protein</fullName>
    </submittedName>
</protein>
<organism evidence="1 2">
    <name type="scientific">Pseudomonas serbiensis</name>
    <dbReference type="NCBI Taxonomy" id="3064350"/>
    <lineage>
        <taxon>Bacteria</taxon>
        <taxon>Pseudomonadati</taxon>
        <taxon>Pseudomonadota</taxon>
        <taxon>Gammaproteobacteria</taxon>
        <taxon>Pseudomonadales</taxon>
        <taxon>Pseudomonadaceae</taxon>
        <taxon>Pseudomonas</taxon>
    </lineage>
</organism>
<name>A0ABT9CZ82_9PSED</name>
<accession>A0ABT9CZ82</accession>
<comment type="caution">
    <text evidence="1">The sequence shown here is derived from an EMBL/GenBank/DDBJ whole genome shotgun (WGS) entry which is preliminary data.</text>
</comment>